<dbReference type="SMART" id="SM00479">
    <property type="entry name" value="EXOIII"/>
    <property type="match status" value="1"/>
</dbReference>
<keyword evidence="1" id="KW-0540">Nuclease</keyword>
<comment type="caution">
    <text evidence="4">The sequence shown here is derived from an EMBL/GenBank/DDBJ whole genome shotgun (WGS) entry which is preliminary data.</text>
</comment>
<dbReference type="GO" id="GO:0008408">
    <property type="term" value="F:3'-5' exonuclease activity"/>
    <property type="evidence" value="ECO:0007669"/>
    <property type="project" value="TreeGrafter"/>
</dbReference>
<proteinExistence type="predicted"/>
<dbReference type="InterPro" id="IPR012337">
    <property type="entry name" value="RNaseH-like_sf"/>
</dbReference>
<evidence type="ECO:0000259" key="3">
    <source>
        <dbReference type="SMART" id="SM00479"/>
    </source>
</evidence>
<evidence type="ECO:0000256" key="2">
    <source>
        <dbReference type="SAM" id="MobiDB-lite"/>
    </source>
</evidence>
<organism evidence="4 5">
    <name type="scientific">Bifidobacterium longum subsp. suis</name>
    <dbReference type="NCBI Taxonomy" id="1695"/>
    <lineage>
        <taxon>Bacteria</taxon>
        <taxon>Bacillati</taxon>
        <taxon>Actinomycetota</taxon>
        <taxon>Actinomycetes</taxon>
        <taxon>Bifidobacteriales</taxon>
        <taxon>Bifidobacteriaceae</taxon>
        <taxon>Bifidobacterium</taxon>
    </lineage>
</organism>
<gene>
    <name evidence="4" type="ORF">BLSS_1168</name>
</gene>
<dbReference type="InterPro" id="IPR013520">
    <property type="entry name" value="Ribonucl_H"/>
</dbReference>
<dbReference type="Gene3D" id="3.30.420.10">
    <property type="entry name" value="Ribonuclease H-like superfamily/Ribonuclease H"/>
    <property type="match status" value="1"/>
</dbReference>
<dbReference type="GO" id="GO:0003677">
    <property type="term" value="F:DNA binding"/>
    <property type="evidence" value="ECO:0007669"/>
    <property type="project" value="InterPro"/>
</dbReference>
<feature type="domain" description="Exonuclease" evidence="3">
    <location>
        <begin position="33"/>
        <end position="206"/>
    </location>
</feature>
<evidence type="ECO:0000313" key="4">
    <source>
        <dbReference type="EMBL" id="KFI68505.1"/>
    </source>
</evidence>
<dbReference type="GO" id="GO:0003887">
    <property type="term" value="F:DNA-directed DNA polymerase activity"/>
    <property type="evidence" value="ECO:0007669"/>
    <property type="project" value="UniProtKB-EC"/>
</dbReference>
<dbReference type="Pfam" id="PF00929">
    <property type="entry name" value="RNase_T"/>
    <property type="match status" value="1"/>
</dbReference>
<evidence type="ECO:0000256" key="1">
    <source>
        <dbReference type="ARBA" id="ARBA00022839"/>
    </source>
</evidence>
<dbReference type="SUPFAM" id="SSF53098">
    <property type="entry name" value="Ribonuclease H-like"/>
    <property type="match status" value="1"/>
</dbReference>
<sequence length="235" mass="26300">MTTSGITVFGQPSQPNHGAGGRIAMDDALFPTDYVALDLETTGFYPNSCAITEIGAVRVREGHIVDQFQQLVNPLRPIPRQITTLTGITDAMVADLDPIDEVLPRFIAWLATPAAGPTVEPIVGHNVSFDLRFLDYNTRHIAGCGFACADYDTMQISRALFPAQRHHRLADLIVRFGIADNEEHRALSDAIQTQQCFEWMRHYVTEHHESEAIRWKQSPAKNSTEILHQQLVVKR</sequence>
<dbReference type="InterPro" id="IPR006054">
    <property type="entry name" value="DnaQ"/>
</dbReference>
<keyword evidence="4" id="KW-0808">Transferase</keyword>
<dbReference type="GO" id="GO:0005829">
    <property type="term" value="C:cytosol"/>
    <property type="evidence" value="ECO:0007669"/>
    <property type="project" value="TreeGrafter"/>
</dbReference>
<keyword evidence="4" id="KW-0548">Nucleotidyltransferase</keyword>
<dbReference type="PANTHER" id="PTHR30231:SF41">
    <property type="entry name" value="DNA POLYMERASE III SUBUNIT EPSILON"/>
    <property type="match status" value="1"/>
</dbReference>
<dbReference type="InterPro" id="IPR036397">
    <property type="entry name" value="RNaseH_sf"/>
</dbReference>
<dbReference type="GO" id="GO:0045004">
    <property type="term" value="P:DNA replication proofreading"/>
    <property type="evidence" value="ECO:0007669"/>
    <property type="project" value="TreeGrafter"/>
</dbReference>
<dbReference type="EMBL" id="JGZA01000018">
    <property type="protein sequence ID" value="KFI68505.1"/>
    <property type="molecule type" value="Genomic_DNA"/>
</dbReference>
<keyword evidence="1" id="KW-0378">Hydrolase</keyword>
<protein>
    <submittedName>
        <fullName evidence="4">DNA polymerase III subunit epsilon</fullName>
        <ecNumber evidence="4">2.7.7.7</ecNumber>
    </submittedName>
</protein>
<feature type="compositionally biased region" description="Polar residues" evidence="2">
    <location>
        <begin position="1"/>
        <end position="16"/>
    </location>
</feature>
<name>A0A087BBV5_BIFLN</name>
<dbReference type="FunFam" id="3.30.420.10:FF:000045">
    <property type="entry name" value="3'-5' exonuclease DinG"/>
    <property type="match status" value="1"/>
</dbReference>
<dbReference type="RefSeq" id="WP_029680177.1">
    <property type="nucleotide sequence ID" value="NZ_JAERWC010000001.1"/>
</dbReference>
<accession>A0A087BBV5</accession>
<dbReference type="NCBIfam" id="TIGR00573">
    <property type="entry name" value="dnaq"/>
    <property type="match status" value="1"/>
</dbReference>
<evidence type="ECO:0000313" key="5">
    <source>
        <dbReference type="Proteomes" id="UP000029024"/>
    </source>
</evidence>
<reference evidence="4 5" key="1">
    <citation type="submission" date="2014-03" db="EMBL/GenBank/DDBJ databases">
        <title>Genomics of Bifidobacteria.</title>
        <authorList>
            <person name="Ventura M."/>
            <person name="Milani C."/>
            <person name="Lugli G.A."/>
        </authorList>
    </citation>
    <scope>NUCLEOTIDE SEQUENCE [LARGE SCALE GENOMIC DNA]</scope>
    <source>
        <strain evidence="4 5">LMG 21814</strain>
    </source>
</reference>
<dbReference type="AlphaFoldDB" id="A0A087BBV5"/>
<dbReference type="CDD" id="cd06127">
    <property type="entry name" value="DEDDh"/>
    <property type="match status" value="1"/>
</dbReference>
<dbReference type="Proteomes" id="UP000029024">
    <property type="component" value="Unassembled WGS sequence"/>
</dbReference>
<dbReference type="EC" id="2.7.7.7" evidence="4"/>
<feature type="region of interest" description="Disordered" evidence="2">
    <location>
        <begin position="1"/>
        <end position="20"/>
    </location>
</feature>
<keyword evidence="1" id="KW-0269">Exonuclease</keyword>
<dbReference type="PANTHER" id="PTHR30231">
    <property type="entry name" value="DNA POLYMERASE III SUBUNIT EPSILON"/>
    <property type="match status" value="1"/>
</dbReference>